<dbReference type="EMBL" id="NMUH01010268">
    <property type="protein sequence ID" value="MQM20851.1"/>
    <property type="molecule type" value="Genomic_DNA"/>
</dbReference>
<evidence type="ECO:0000256" key="1">
    <source>
        <dbReference type="SAM" id="Phobius"/>
    </source>
</evidence>
<dbReference type="AlphaFoldDB" id="A0A843XNX8"/>
<dbReference type="Proteomes" id="UP000652761">
    <property type="component" value="Unassembled WGS sequence"/>
</dbReference>
<evidence type="ECO:0000313" key="3">
    <source>
        <dbReference type="Proteomes" id="UP000652761"/>
    </source>
</evidence>
<protein>
    <submittedName>
        <fullName evidence="2">Uncharacterized protein</fullName>
    </submittedName>
</protein>
<reference evidence="2" key="1">
    <citation type="submission" date="2017-07" db="EMBL/GenBank/DDBJ databases">
        <title>Taro Niue Genome Assembly and Annotation.</title>
        <authorList>
            <person name="Atibalentja N."/>
            <person name="Keating K."/>
            <person name="Fields C.J."/>
        </authorList>
    </citation>
    <scope>NUCLEOTIDE SEQUENCE</scope>
    <source>
        <strain evidence="2">Niue_2</strain>
        <tissue evidence="2">Leaf</tissue>
    </source>
</reference>
<comment type="caution">
    <text evidence="2">The sequence shown here is derived from an EMBL/GenBank/DDBJ whole genome shotgun (WGS) entry which is preliminary data.</text>
</comment>
<organism evidence="2 3">
    <name type="scientific">Colocasia esculenta</name>
    <name type="common">Wild taro</name>
    <name type="synonym">Arum esculentum</name>
    <dbReference type="NCBI Taxonomy" id="4460"/>
    <lineage>
        <taxon>Eukaryota</taxon>
        <taxon>Viridiplantae</taxon>
        <taxon>Streptophyta</taxon>
        <taxon>Embryophyta</taxon>
        <taxon>Tracheophyta</taxon>
        <taxon>Spermatophyta</taxon>
        <taxon>Magnoliopsida</taxon>
        <taxon>Liliopsida</taxon>
        <taxon>Araceae</taxon>
        <taxon>Aroideae</taxon>
        <taxon>Colocasieae</taxon>
        <taxon>Colocasia</taxon>
    </lineage>
</organism>
<keyword evidence="3" id="KW-1185">Reference proteome</keyword>
<evidence type="ECO:0000313" key="2">
    <source>
        <dbReference type="EMBL" id="MQM20851.1"/>
    </source>
</evidence>
<name>A0A843XNX8_COLES</name>
<keyword evidence="1" id="KW-0812">Transmembrane</keyword>
<keyword evidence="1" id="KW-1133">Transmembrane helix</keyword>
<accession>A0A843XNX8</accession>
<keyword evidence="1" id="KW-0472">Membrane</keyword>
<sequence>VWAYLHLPVLRRGILERPGLVPIARRWDSRRDMHTLSNQLAALQDAINSYPQLDVVWRPYLDEGQPWLVQDRPYFGRSVWVHALNLVLPIHLYLCQRLLGLLSVLWSSPVETGCRGLVGVSGDYTTLPTGPSEQRSRFKTRSAEANDAYLQAFPLKYGAKVYKGARRQVDMTGETVSLRALLYLAVQDREIVQREVEQLDCGSCRGHWLVAGVVVAAVAGRVVETTVVVAGIVVIVAVVAFATAAAVFDPLRDLVILALILLRVLALRRRLSIVPGLMGLLIKECPTYQALRVIHCTYLLIGLDSLSNRSLGLLGIAGSGGLKHRVDGRILELGLDKTSSAIQLVHGSNVVHG</sequence>
<feature type="non-terminal residue" evidence="2">
    <location>
        <position position="1"/>
    </location>
</feature>
<feature type="transmembrane region" description="Helical" evidence="1">
    <location>
        <begin position="228"/>
        <end position="248"/>
    </location>
</feature>
<gene>
    <name evidence="2" type="ORF">Taro_053879</name>
</gene>
<proteinExistence type="predicted"/>